<sequence length="237" mass="26914">MLLRKSKHLKCISLYNTVHDQIVKTIAEILYTNTAIKTLNIGLDNLCSNEGKKLVQAIYKNNALESLRLSDDQLGIGKGRANQVKFDFTEQCPSVTYSKHKLHNGSYMNIVYLTGSLPTSSTSTEAVIPKCEKIEITCESHDQGWSSYPQDRGAYNNSWTWGEISIVIPELNNDVQGQSINYKVVEKEPKTRYLVYTNKHADDNWQTHNCEFLSDHPLVQSLQPGDFVGLWIRSEFP</sequence>
<comment type="caution">
    <text evidence="1">The sequence shown here is derived from an EMBL/GenBank/DDBJ whole genome shotgun (WGS) entry which is preliminary data.</text>
</comment>
<organism evidence="1 2">
    <name type="scientific">Racocetra persica</name>
    <dbReference type="NCBI Taxonomy" id="160502"/>
    <lineage>
        <taxon>Eukaryota</taxon>
        <taxon>Fungi</taxon>
        <taxon>Fungi incertae sedis</taxon>
        <taxon>Mucoromycota</taxon>
        <taxon>Glomeromycotina</taxon>
        <taxon>Glomeromycetes</taxon>
        <taxon>Diversisporales</taxon>
        <taxon>Gigasporaceae</taxon>
        <taxon>Racocetra</taxon>
    </lineage>
</organism>
<evidence type="ECO:0000313" key="2">
    <source>
        <dbReference type="Proteomes" id="UP000789920"/>
    </source>
</evidence>
<keyword evidence="2" id="KW-1185">Reference proteome</keyword>
<dbReference type="Proteomes" id="UP000789920">
    <property type="component" value="Unassembled WGS sequence"/>
</dbReference>
<evidence type="ECO:0000313" key="1">
    <source>
        <dbReference type="EMBL" id="CAG8661166.1"/>
    </source>
</evidence>
<proteinExistence type="predicted"/>
<feature type="non-terminal residue" evidence="1">
    <location>
        <position position="237"/>
    </location>
</feature>
<gene>
    <name evidence="1" type="ORF">RPERSI_LOCUS8279</name>
</gene>
<name>A0ACA9NKU5_9GLOM</name>
<dbReference type="EMBL" id="CAJVQC010014839">
    <property type="protein sequence ID" value="CAG8661166.1"/>
    <property type="molecule type" value="Genomic_DNA"/>
</dbReference>
<accession>A0ACA9NKU5</accession>
<protein>
    <submittedName>
        <fullName evidence="1">30563_t:CDS:1</fullName>
    </submittedName>
</protein>
<reference evidence="1" key="1">
    <citation type="submission" date="2021-06" db="EMBL/GenBank/DDBJ databases">
        <authorList>
            <person name="Kallberg Y."/>
            <person name="Tangrot J."/>
            <person name="Rosling A."/>
        </authorList>
    </citation>
    <scope>NUCLEOTIDE SEQUENCE</scope>
    <source>
        <strain evidence="1">MA461A</strain>
    </source>
</reference>